<feature type="transmembrane region" description="Helical" evidence="6">
    <location>
        <begin position="191"/>
        <end position="215"/>
    </location>
</feature>
<comment type="subcellular location">
    <subcellularLocation>
        <location evidence="1">Membrane</location>
        <topology evidence="1">Multi-pass membrane protein</topology>
    </subcellularLocation>
</comment>
<name>A0A165D3W8_9BASI</name>
<evidence type="ECO:0000256" key="1">
    <source>
        <dbReference type="ARBA" id="ARBA00004141"/>
    </source>
</evidence>
<evidence type="ECO:0000256" key="3">
    <source>
        <dbReference type="ARBA" id="ARBA00022989"/>
    </source>
</evidence>
<accession>A0A165D3W8</accession>
<feature type="transmembrane region" description="Helical" evidence="6">
    <location>
        <begin position="291"/>
        <end position="312"/>
    </location>
</feature>
<feature type="transmembrane region" description="Helical" evidence="6">
    <location>
        <begin position="366"/>
        <end position="387"/>
    </location>
</feature>
<dbReference type="Gene3D" id="1.20.1250.20">
    <property type="entry name" value="MFS general substrate transporter like domains"/>
    <property type="match status" value="1"/>
</dbReference>
<sequence length="593" mass="63972">MTDNVELNVWSSSKSEASTRPPSLNGTFVNDIDIVTFTLPPEEAPAIVSATTDVERYYPAKKDAGFWLIIVSLGVTSWLAAIDLTSVSTALPTITDDLNGGSDFVWVGSAFTLASTAILPLSGNIATIFGRQWAVLSFIFLFAVGSAVTASAQNMTAMIAGRTVQGLGGGGILSLTEIIVADLVPLRERGVFQGILGCVWAFASAIGPPIGGALAQAGQWRWLFYMNLPLCAIAWGLTFWFLKLKRPEGSLRSKLARIDWIGNIIIIIATTLVIVALVQGGIQHPWKSHQILVPLIIGLVLIGVFLVYEFYWCIGENMVPFDILSNRTTLSGYGGVFMHGIASMILIYYLPVYFQGALLASPLKSSIDIFPAAFTIAPISIVAGVSVAVTNHYVAQNVIAWMFTMIGYGLMTTITTDSSTAAWVGYQVVVSLGIGVLYPLTTFPVLAPLPISKNAHALAFFIFMRTFSQTFGVTIGATVLQNELVRNLPAAFSALFPAGVNIAYAAIPQIPTLSQPLQDEVRVAFASSLSTLWKVAIAMGGLGLVSTFFMKQIHLHVVTDDQWGREQREQREQLEQTAVVDVRKITPPQSPAM</sequence>
<evidence type="ECO:0000313" key="9">
    <source>
        <dbReference type="Proteomes" id="UP000076842"/>
    </source>
</evidence>
<proteinExistence type="predicted"/>
<keyword evidence="2 6" id="KW-0812">Transmembrane</keyword>
<dbReference type="InParanoid" id="A0A165D3W8"/>
<gene>
    <name evidence="8" type="ORF">CALCODRAFT_520978</name>
</gene>
<dbReference type="Pfam" id="PF07690">
    <property type="entry name" value="MFS_1"/>
    <property type="match status" value="1"/>
</dbReference>
<evidence type="ECO:0000256" key="2">
    <source>
        <dbReference type="ARBA" id="ARBA00022692"/>
    </source>
</evidence>
<dbReference type="GO" id="GO:0022857">
    <property type="term" value="F:transmembrane transporter activity"/>
    <property type="evidence" value="ECO:0007669"/>
    <property type="project" value="InterPro"/>
</dbReference>
<reference evidence="8 9" key="1">
    <citation type="journal article" date="2016" name="Mol. Biol. Evol.">
        <title>Comparative Genomics of Early-Diverging Mushroom-Forming Fungi Provides Insights into the Origins of Lignocellulose Decay Capabilities.</title>
        <authorList>
            <person name="Nagy L.G."/>
            <person name="Riley R."/>
            <person name="Tritt A."/>
            <person name="Adam C."/>
            <person name="Daum C."/>
            <person name="Floudas D."/>
            <person name="Sun H."/>
            <person name="Yadav J.S."/>
            <person name="Pangilinan J."/>
            <person name="Larsson K.H."/>
            <person name="Matsuura K."/>
            <person name="Barry K."/>
            <person name="Labutti K."/>
            <person name="Kuo R."/>
            <person name="Ohm R.A."/>
            <person name="Bhattacharya S.S."/>
            <person name="Shirouzu T."/>
            <person name="Yoshinaga Y."/>
            <person name="Martin F.M."/>
            <person name="Grigoriev I.V."/>
            <person name="Hibbett D.S."/>
        </authorList>
    </citation>
    <scope>NUCLEOTIDE SEQUENCE [LARGE SCALE GENOMIC DNA]</scope>
    <source>
        <strain evidence="8 9">HHB12733</strain>
    </source>
</reference>
<feature type="transmembrane region" description="Helical" evidence="6">
    <location>
        <begin position="222"/>
        <end position="240"/>
    </location>
</feature>
<dbReference type="PRINTS" id="PR01036">
    <property type="entry name" value="TCRTETB"/>
</dbReference>
<protein>
    <submittedName>
        <fullName evidence="8">Iron permease</fullName>
    </submittedName>
</protein>
<dbReference type="GO" id="GO:0005886">
    <property type="term" value="C:plasma membrane"/>
    <property type="evidence" value="ECO:0007669"/>
    <property type="project" value="TreeGrafter"/>
</dbReference>
<feature type="transmembrane region" description="Helical" evidence="6">
    <location>
        <begin position="104"/>
        <end position="121"/>
    </location>
</feature>
<dbReference type="EMBL" id="KV424081">
    <property type="protein sequence ID" value="KZT52010.1"/>
    <property type="molecule type" value="Genomic_DNA"/>
</dbReference>
<feature type="transmembrane region" description="Helical" evidence="6">
    <location>
        <begin position="260"/>
        <end position="279"/>
    </location>
</feature>
<feature type="transmembrane region" description="Helical" evidence="6">
    <location>
        <begin position="531"/>
        <end position="550"/>
    </location>
</feature>
<evidence type="ECO:0000313" key="8">
    <source>
        <dbReference type="EMBL" id="KZT52010.1"/>
    </source>
</evidence>
<feature type="transmembrane region" description="Helical" evidence="6">
    <location>
        <begin position="64"/>
        <end position="84"/>
    </location>
</feature>
<dbReference type="OrthoDB" id="3437016at2759"/>
<dbReference type="AlphaFoldDB" id="A0A165D3W8"/>
<dbReference type="InterPro" id="IPR011701">
    <property type="entry name" value="MFS"/>
</dbReference>
<dbReference type="InterPro" id="IPR036259">
    <property type="entry name" value="MFS_trans_sf"/>
</dbReference>
<dbReference type="PANTHER" id="PTHR23501">
    <property type="entry name" value="MAJOR FACILITATOR SUPERFAMILY"/>
    <property type="match status" value="1"/>
</dbReference>
<dbReference type="SUPFAM" id="SSF103473">
    <property type="entry name" value="MFS general substrate transporter"/>
    <property type="match status" value="1"/>
</dbReference>
<dbReference type="PROSITE" id="PS50850">
    <property type="entry name" value="MFS"/>
    <property type="match status" value="1"/>
</dbReference>
<evidence type="ECO:0000256" key="5">
    <source>
        <dbReference type="SAM" id="MobiDB-lite"/>
    </source>
</evidence>
<dbReference type="PANTHER" id="PTHR23501:SF102">
    <property type="entry name" value="DRUG TRANSPORTER, PUTATIVE (AFU_ORTHOLOGUE AFUA_3G08530)-RELATED"/>
    <property type="match status" value="1"/>
</dbReference>
<feature type="region of interest" description="Disordered" evidence="5">
    <location>
        <begin position="1"/>
        <end position="21"/>
    </location>
</feature>
<feature type="transmembrane region" description="Helical" evidence="6">
    <location>
        <begin position="458"/>
        <end position="480"/>
    </location>
</feature>
<feature type="transmembrane region" description="Helical" evidence="6">
    <location>
        <begin position="332"/>
        <end position="354"/>
    </location>
</feature>
<evidence type="ECO:0000256" key="6">
    <source>
        <dbReference type="SAM" id="Phobius"/>
    </source>
</evidence>
<evidence type="ECO:0000259" key="7">
    <source>
        <dbReference type="PROSITE" id="PS50850"/>
    </source>
</evidence>
<feature type="transmembrane region" description="Helical" evidence="6">
    <location>
        <begin position="423"/>
        <end position="446"/>
    </location>
</feature>
<evidence type="ECO:0000256" key="4">
    <source>
        <dbReference type="ARBA" id="ARBA00023136"/>
    </source>
</evidence>
<keyword evidence="3 6" id="KW-1133">Transmembrane helix</keyword>
<keyword evidence="4 6" id="KW-0472">Membrane</keyword>
<feature type="transmembrane region" description="Helical" evidence="6">
    <location>
        <begin position="133"/>
        <end position="152"/>
    </location>
</feature>
<dbReference type="InterPro" id="IPR020846">
    <property type="entry name" value="MFS_dom"/>
</dbReference>
<dbReference type="Proteomes" id="UP000076842">
    <property type="component" value="Unassembled WGS sequence"/>
</dbReference>
<keyword evidence="9" id="KW-1185">Reference proteome</keyword>
<feature type="domain" description="Major facilitator superfamily (MFS) profile" evidence="7">
    <location>
        <begin position="69"/>
        <end position="511"/>
    </location>
</feature>
<feature type="transmembrane region" description="Helical" evidence="6">
    <location>
        <begin position="492"/>
        <end position="511"/>
    </location>
</feature>
<organism evidence="8 9">
    <name type="scientific">Calocera cornea HHB12733</name>
    <dbReference type="NCBI Taxonomy" id="1353952"/>
    <lineage>
        <taxon>Eukaryota</taxon>
        <taxon>Fungi</taxon>
        <taxon>Dikarya</taxon>
        <taxon>Basidiomycota</taxon>
        <taxon>Agaricomycotina</taxon>
        <taxon>Dacrymycetes</taxon>
        <taxon>Dacrymycetales</taxon>
        <taxon>Dacrymycetaceae</taxon>
        <taxon>Calocera</taxon>
    </lineage>
</organism>